<organism evidence="1 2">
    <name type="scientific">Tubulinosema ratisbonensis</name>
    <dbReference type="NCBI Taxonomy" id="291195"/>
    <lineage>
        <taxon>Eukaryota</taxon>
        <taxon>Fungi</taxon>
        <taxon>Fungi incertae sedis</taxon>
        <taxon>Microsporidia</taxon>
        <taxon>Tubulinosematoidea</taxon>
        <taxon>Tubulinosematidae</taxon>
        <taxon>Tubulinosema</taxon>
    </lineage>
</organism>
<protein>
    <submittedName>
        <fullName evidence="1">Uncharacterized protein</fullName>
    </submittedName>
</protein>
<gene>
    <name evidence="1" type="ORF">TUBRATIS_25230</name>
</gene>
<dbReference type="OrthoDB" id="407509at2759"/>
<dbReference type="VEuPathDB" id="MicrosporidiaDB:TUBRATIS_25230"/>
<evidence type="ECO:0000313" key="2">
    <source>
        <dbReference type="Proteomes" id="UP000282876"/>
    </source>
</evidence>
<name>A0A437AIX6_9MICR</name>
<accession>A0A437AIX6</accession>
<keyword evidence="2" id="KW-1185">Reference proteome</keyword>
<reference evidence="1 2" key="1">
    <citation type="submission" date="2018-10" db="EMBL/GenBank/DDBJ databases">
        <title>Draft genome sequence of the microsporidian Tubulinosema ratisbonensis.</title>
        <authorList>
            <person name="Polonais V."/>
            <person name="Peyretaillade E."/>
            <person name="Niehus S."/>
            <person name="Wawrzyniak I."/>
            <person name="Franchet A."/>
            <person name="Gaspin C."/>
            <person name="Reichstadt M."/>
            <person name="Belser C."/>
            <person name="Labadie K."/>
            <person name="Delbac F."/>
            <person name="Ferrandon D."/>
        </authorList>
    </citation>
    <scope>NUCLEOTIDE SEQUENCE [LARGE SCALE GENOMIC DNA]</scope>
    <source>
        <strain evidence="1 2">Franzen</strain>
    </source>
</reference>
<dbReference type="AlphaFoldDB" id="A0A437AIX6"/>
<evidence type="ECO:0000313" key="1">
    <source>
        <dbReference type="EMBL" id="RVD91039.1"/>
    </source>
</evidence>
<proteinExistence type="predicted"/>
<sequence>MKMTLNLLFFFINQNIFGSKDFKYLMAFCKEFVYLKYLNVEFRSYVPAMNAIHYILTISIFNFRCLIILLFSKIESLFAEKYIPVYKHKILSHFRTRLLILIYFLIIHEQCKVFHLNYEKNISLLLQAIFYKVNDIKMENIELVKVKEVENFTNFLIAKDNLPQKYR</sequence>
<dbReference type="EMBL" id="RCSS01000673">
    <property type="protein sequence ID" value="RVD91039.1"/>
    <property type="molecule type" value="Genomic_DNA"/>
</dbReference>
<dbReference type="Proteomes" id="UP000282876">
    <property type="component" value="Unassembled WGS sequence"/>
</dbReference>
<comment type="caution">
    <text evidence="1">The sequence shown here is derived from an EMBL/GenBank/DDBJ whole genome shotgun (WGS) entry which is preliminary data.</text>
</comment>